<dbReference type="Gene3D" id="3.40.50.1820">
    <property type="entry name" value="alpha/beta hydrolase"/>
    <property type="match status" value="1"/>
</dbReference>
<gene>
    <name evidence="1" type="ORF">B0T18DRAFT_153136</name>
</gene>
<proteinExistence type="predicted"/>
<sequence>MSAPFQVIVHPRIPSLSDPHRFLQAYQRGDRNAPNALIFLGGLTSGPHTTDLDFLTHALLEQYPALGYSLWELRTRSAYTGFGHSSLANDAEDVTDLVRYLRIPTNIPTGKIVLMGASTGSQACLQHSKTNTQPDGLGVDGYILTSPVSDREFAPLIMTPDTLAESLRLARQMIADGKGQESMPHALMPFVFADVPVSAYRWWSLADEGGDDDFFSSDLPDAHLATTFGRVDTPLLILPAGEDELVPATVDREELMGRWVAACREGVVSELSGFIPGAGHEVVDGKAREWLVERVMRFLKGLL</sequence>
<dbReference type="Pfam" id="PF08538">
    <property type="entry name" value="DUF1749"/>
    <property type="match status" value="1"/>
</dbReference>
<comment type="caution">
    <text evidence="1">The sequence shown here is derived from an EMBL/GenBank/DDBJ whole genome shotgun (WGS) entry which is preliminary data.</text>
</comment>
<dbReference type="EMBL" id="JAUKUD010000004">
    <property type="protein sequence ID" value="KAK0746483.1"/>
    <property type="molecule type" value="Genomic_DNA"/>
</dbReference>
<dbReference type="InterPro" id="IPR013744">
    <property type="entry name" value="SidJ"/>
</dbReference>
<accession>A0AA40EVS7</accession>
<evidence type="ECO:0000313" key="2">
    <source>
        <dbReference type="Proteomes" id="UP001172155"/>
    </source>
</evidence>
<dbReference type="Proteomes" id="UP001172155">
    <property type="component" value="Unassembled WGS sequence"/>
</dbReference>
<dbReference type="AlphaFoldDB" id="A0AA40EVS7"/>
<name>A0AA40EVS7_9PEZI</name>
<protein>
    <recommendedName>
        <fullName evidence="3">DUF1749-domain-containing protein</fullName>
    </recommendedName>
</protein>
<dbReference type="PANTHER" id="PTHR31591">
    <property type="entry name" value="UPF0613 PROTEIN PB24D3.06C"/>
    <property type="match status" value="1"/>
</dbReference>
<dbReference type="PANTHER" id="PTHR31591:SF7">
    <property type="entry name" value="DUF1749-DOMAIN-CONTAINING PROTEIN"/>
    <property type="match status" value="1"/>
</dbReference>
<dbReference type="InterPro" id="IPR029058">
    <property type="entry name" value="AB_hydrolase_fold"/>
</dbReference>
<dbReference type="SUPFAM" id="SSF53474">
    <property type="entry name" value="alpha/beta-Hydrolases"/>
    <property type="match status" value="1"/>
</dbReference>
<keyword evidence="2" id="KW-1185">Reference proteome</keyword>
<organism evidence="1 2">
    <name type="scientific">Schizothecium vesticola</name>
    <dbReference type="NCBI Taxonomy" id="314040"/>
    <lineage>
        <taxon>Eukaryota</taxon>
        <taxon>Fungi</taxon>
        <taxon>Dikarya</taxon>
        <taxon>Ascomycota</taxon>
        <taxon>Pezizomycotina</taxon>
        <taxon>Sordariomycetes</taxon>
        <taxon>Sordariomycetidae</taxon>
        <taxon>Sordariales</taxon>
        <taxon>Schizotheciaceae</taxon>
        <taxon>Schizothecium</taxon>
    </lineage>
</organism>
<evidence type="ECO:0008006" key="3">
    <source>
        <dbReference type="Google" id="ProtNLM"/>
    </source>
</evidence>
<evidence type="ECO:0000313" key="1">
    <source>
        <dbReference type="EMBL" id="KAK0746483.1"/>
    </source>
</evidence>
<reference evidence="1" key="1">
    <citation type="submission" date="2023-06" db="EMBL/GenBank/DDBJ databases">
        <title>Genome-scale phylogeny and comparative genomics of the fungal order Sordariales.</title>
        <authorList>
            <consortium name="Lawrence Berkeley National Laboratory"/>
            <person name="Hensen N."/>
            <person name="Bonometti L."/>
            <person name="Westerberg I."/>
            <person name="Brannstrom I.O."/>
            <person name="Guillou S."/>
            <person name="Cros-Aarteil S."/>
            <person name="Calhoun S."/>
            <person name="Haridas S."/>
            <person name="Kuo A."/>
            <person name="Mondo S."/>
            <person name="Pangilinan J."/>
            <person name="Riley R."/>
            <person name="LaButti K."/>
            <person name="Andreopoulos B."/>
            <person name="Lipzen A."/>
            <person name="Chen C."/>
            <person name="Yanf M."/>
            <person name="Daum C."/>
            <person name="Ng V."/>
            <person name="Clum A."/>
            <person name="Steindorff A."/>
            <person name="Ohm R."/>
            <person name="Martin F."/>
            <person name="Silar P."/>
            <person name="Natvig D."/>
            <person name="Lalanne C."/>
            <person name="Gautier V."/>
            <person name="Ament-velasquez S.L."/>
            <person name="Kruys A."/>
            <person name="Hutchinson M.I."/>
            <person name="Powell A.J."/>
            <person name="Barry K."/>
            <person name="Miller A.N."/>
            <person name="Grigoriev I.V."/>
            <person name="Debuchy R."/>
            <person name="Gladieux P."/>
            <person name="Thoren M.H."/>
            <person name="Johannesson H."/>
        </authorList>
    </citation>
    <scope>NUCLEOTIDE SEQUENCE</scope>
    <source>
        <strain evidence="1">SMH3187-1</strain>
    </source>
</reference>